<feature type="signal peptide" evidence="1">
    <location>
        <begin position="1"/>
        <end position="22"/>
    </location>
</feature>
<reference evidence="2" key="1">
    <citation type="submission" date="2022-11" db="EMBL/GenBank/DDBJ databases">
        <authorList>
            <person name="Kamali M."/>
            <person name="Peak L."/>
            <person name="Go Y.Y."/>
            <person name="Balasuriya U.B.R."/>
            <person name="Carossino M."/>
        </authorList>
    </citation>
    <scope>NUCLEOTIDE SEQUENCE</scope>
    <source>
        <strain evidence="2">4524</strain>
    </source>
</reference>
<evidence type="ECO:0000256" key="1">
    <source>
        <dbReference type="SAM" id="SignalP"/>
    </source>
</evidence>
<organism evidence="2 3">
    <name type="scientific">Actinobacillus equuli subsp. equuli</name>
    <dbReference type="NCBI Taxonomy" id="202947"/>
    <lineage>
        <taxon>Bacteria</taxon>
        <taxon>Pseudomonadati</taxon>
        <taxon>Pseudomonadota</taxon>
        <taxon>Gammaproteobacteria</taxon>
        <taxon>Pasteurellales</taxon>
        <taxon>Pasteurellaceae</taxon>
        <taxon>Actinobacillus</taxon>
    </lineage>
</organism>
<name>A0A9X4G488_ACTEU</name>
<reference evidence="2" key="2">
    <citation type="journal article" date="2023" name="Pathogens">
        <title>Pathological Features and Genomic Characterization of an Actinobacillus equuli subsp. equuli Bearing Unique Virulence-Associated Genes from an Adult Horse with Pleuropneumonia.</title>
        <authorList>
            <person name="Kamali M."/>
            <person name="Carossino M."/>
            <person name="Del Piero F."/>
            <person name="Peak L."/>
            <person name="Mitchell M.S."/>
            <person name="Willette J."/>
            <person name="Baker R."/>
            <person name="Li F."/>
            <person name="Kenez A."/>
            <person name="Balasuriya U.B.R."/>
            <person name="Go Y.Y."/>
        </authorList>
    </citation>
    <scope>NUCLEOTIDE SEQUENCE</scope>
    <source>
        <strain evidence="2">4524</strain>
    </source>
</reference>
<accession>A0A9X4G488</accession>
<proteinExistence type="predicted"/>
<feature type="chain" id="PRO_5040838929" description="DUF5067 domain-containing protein" evidence="1">
    <location>
        <begin position="23"/>
        <end position="171"/>
    </location>
</feature>
<protein>
    <recommendedName>
        <fullName evidence="4">DUF5067 domain-containing protein</fullName>
    </recommendedName>
</protein>
<sequence length="171" mass="19261">MKYSTLLTSAAMSMFLAMNAYAEGNQIKPTVEHKTVTKNAPLSAKEANQKRFNDSVALRFFGYELTQDSQGQPMLSFKYSIENKTKRNIRIVQWAVNYIHDGKIILTQDTPVTFKDNLKRRTTAELVFSVPLAELPVEAQAVFQDPQAKLNAQFDARQIVFSNGAKIIVAK</sequence>
<dbReference type="AlphaFoldDB" id="A0A9X4G488"/>
<comment type="caution">
    <text evidence="2">The sequence shown here is derived from an EMBL/GenBank/DDBJ whole genome shotgun (WGS) entry which is preliminary data.</text>
</comment>
<keyword evidence="1" id="KW-0732">Signal</keyword>
<evidence type="ECO:0000313" key="2">
    <source>
        <dbReference type="EMBL" id="MDE8035527.1"/>
    </source>
</evidence>
<evidence type="ECO:0008006" key="4">
    <source>
        <dbReference type="Google" id="ProtNLM"/>
    </source>
</evidence>
<dbReference type="RefSeq" id="WP_275218367.1">
    <property type="nucleotide sequence ID" value="NZ_JAPHVQ010000011.1"/>
</dbReference>
<dbReference type="Proteomes" id="UP001142444">
    <property type="component" value="Unassembled WGS sequence"/>
</dbReference>
<gene>
    <name evidence="2" type="ORF">OQ257_10190</name>
</gene>
<evidence type="ECO:0000313" key="3">
    <source>
        <dbReference type="Proteomes" id="UP001142444"/>
    </source>
</evidence>
<dbReference type="EMBL" id="JAPHVQ010000011">
    <property type="protein sequence ID" value="MDE8035527.1"/>
    <property type="molecule type" value="Genomic_DNA"/>
</dbReference>
<keyword evidence="3" id="KW-1185">Reference proteome</keyword>